<dbReference type="EMBL" id="ATLV01012275">
    <property type="status" value="NOT_ANNOTATED_CDS"/>
    <property type="molecule type" value="Genomic_DNA"/>
</dbReference>
<accession>A0A084VEG1</accession>
<sequence>MVLRNPPGKPVYTGSGGICTFDICETAHGGSVTGKRAHHRARAPALGGGGTAAADERCNGIDSPRTVEAIPYKCDQQQQREPSYLPNLNFSNQDHFSDWFPRSRGSLPVARPFYLTRPIPDHSGGLITPWSLNNVPPAARDHQPLGNARFPRPIADTDWHERDRAEQGNGSKETKQTDKKK</sequence>
<gene>
    <name evidence="2" type="ORF">ZHAS_00003515</name>
</gene>
<keyword evidence="4" id="KW-1185">Reference proteome</keyword>
<evidence type="ECO:0000313" key="3">
    <source>
        <dbReference type="EnsemblMetazoa" id="ASIC003515-PA"/>
    </source>
</evidence>
<evidence type="ECO:0000256" key="1">
    <source>
        <dbReference type="SAM" id="MobiDB-lite"/>
    </source>
</evidence>
<dbReference type="EMBL" id="KE524778">
    <property type="protein sequence ID" value="KFB36355.1"/>
    <property type="molecule type" value="Genomic_DNA"/>
</dbReference>
<dbReference type="AlphaFoldDB" id="A0A084VEG1"/>
<organism evidence="2">
    <name type="scientific">Anopheles sinensis</name>
    <name type="common">Mosquito</name>
    <dbReference type="NCBI Taxonomy" id="74873"/>
    <lineage>
        <taxon>Eukaryota</taxon>
        <taxon>Metazoa</taxon>
        <taxon>Ecdysozoa</taxon>
        <taxon>Arthropoda</taxon>
        <taxon>Hexapoda</taxon>
        <taxon>Insecta</taxon>
        <taxon>Pterygota</taxon>
        <taxon>Neoptera</taxon>
        <taxon>Endopterygota</taxon>
        <taxon>Diptera</taxon>
        <taxon>Nematocera</taxon>
        <taxon>Culicoidea</taxon>
        <taxon>Culicidae</taxon>
        <taxon>Anophelinae</taxon>
        <taxon>Anopheles</taxon>
    </lineage>
</organism>
<evidence type="ECO:0000313" key="2">
    <source>
        <dbReference type="EMBL" id="KFB36355.1"/>
    </source>
</evidence>
<feature type="compositionally biased region" description="Basic and acidic residues" evidence="1">
    <location>
        <begin position="155"/>
        <end position="181"/>
    </location>
</feature>
<dbReference type="Proteomes" id="UP000030765">
    <property type="component" value="Unassembled WGS sequence"/>
</dbReference>
<proteinExistence type="predicted"/>
<reference evidence="2 4" key="1">
    <citation type="journal article" date="2014" name="BMC Genomics">
        <title>Genome sequence of Anopheles sinensis provides insight into genetics basis of mosquito competence for malaria parasites.</title>
        <authorList>
            <person name="Zhou D."/>
            <person name="Zhang D."/>
            <person name="Ding G."/>
            <person name="Shi L."/>
            <person name="Hou Q."/>
            <person name="Ye Y."/>
            <person name="Xu Y."/>
            <person name="Zhou H."/>
            <person name="Xiong C."/>
            <person name="Li S."/>
            <person name="Yu J."/>
            <person name="Hong S."/>
            <person name="Yu X."/>
            <person name="Zou P."/>
            <person name="Chen C."/>
            <person name="Chang X."/>
            <person name="Wang W."/>
            <person name="Lv Y."/>
            <person name="Sun Y."/>
            <person name="Ma L."/>
            <person name="Shen B."/>
            <person name="Zhu C."/>
        </authorList>
    </citation>
    <scope>NUCLEOTIDE SEQUENCE [LARGE SCALE GENOMIC DNA]</scope>
</reference>
<dbReference type="VEuPathDB" id="VectorBase:ASIC003515"/>
<protein>
    <submittedName>
        <fullName evidence="2 3">Arginase/deacetylase</fullName>
    </submittedName>
</protein>
<evidence type="ECO:0000313" key="4">
    <source>
        <dbReference type="Proteomes" id="UP000030765"/>
    </source>
</evidence>
<reference evidence="3" key="2">
    <citation type="submission" date="2020-05" db="UniProtKB">
        <authorList>
            <consortium name="EnsemblMetazoa"/>
        </authorList>
    </citation>
    <scope>IDENTIFICATION</scope>
</reference>
<feature type="region of interest" description="Disordered" evidence="1">
    <location>
        <begin position="138"/>
        <end position="181"/>
    </location>
</feature>
<dbReference type="EnsemblMetazoa" id="ASIC003515-RA">
    <property type="protein sequence ID" value="ASIC003515-PA"/>
    <property type="gene ID" value="ASIC003515"/>
</dbReference>
<name>A0A084VEG1_ANOSI</name>